<dbReference type="PANTHER" id="PTHR34068">
    <property type="entry name" value="UPF0145 PROTEIN YBJQ"/>
    <property type="match status" value="1"/>
</dbReference>
<dbReference type="HAMAP" id="MF_00338">
    <property type="entry name" value="UPF0145"/>
    <property type="match status" value="1"/>
</dbReference>
<evidence type="ECO:0000256" key="1">
    <source>
        <dbReference type="ARBA" id="ARBA00010751"/>
    </source>
</evidence>
<dbReference type="AlphaFoldDB" id="A0A160VKP0"/>
<accession>A0A160VKP0</accession>
<gene>
    <name evidence="2" type="ORF">MGWOODY_Mmi2665</name>
</gene>
<dbReference type="PANTHER" id="PTHR34068:SF2">
    <property type="entry name" value="UPF0145 PROTEIN SCO3412"/>
    <property type="match status" value="1"/>
</dbReference>
<dbReference type="InterPro" id="IPR002765">
    <property type="entry name" value="UPF0145_YbjQ-like"/>
</dbReference>
<proteinExistence type="inferred from homology"/>
<sequence length="107" mass="11562">MKIVTTDTIAGYTITESLGSVIGNTIRARHLGKDISAGLRSLVGGEITEYTGMMAESREQALQRMLDRAKELNADAVVGIRFQTSMIMQGSAELLVYGTAVQLVQNK</sequence>
<dbReference type="EMBL" id="FAXC01000341">
    <property type="protein sequence ID" value="CUV10014.1"/>
    <property type="molecule type" value="Genomic_DNA"/>
</dbReference>
<comment type="similarity">
    <text evidence="1">Belongs to the UPF0145 family.</text>
</comment>
<organism evidence="2">
    <name type="scientific">hydrothermal vent metagenome</name>
    <dbReference type="NCBI Taxonomy" id="652676"/>
    <lineage>
        <taxon>unclassified sequences</taxon>
        <taxon>metagenomes</taxon>
        <taxon>ecological metagenomes</taxon>
    </lineage>
</organism>
<dbReference type="Gene3D" id="3.30.110.70">
    <property type="entry name" value="Hypothetical protein apc22750. Chain B"/>
    <property type="match status" value="1"/>
</dbReference>
<protein>
    <submittedName>
        <fullName evidence="2">Uncharacterized protein</fullName>
    </submittedName>
</protein>
<dbReference type="Pfam" id="PF01906">
    <property type="entry name" value="YbjQ_1"/>
    <property type="match status" value="1"/>
</dbReference>
<name>A0A160VKP0_9ZZZZ</name>
<dbReference type="SUPFAM" id="SSF117782">
    <property type="entry name" value="YbjQ-like"/>
    <property type="match status" value="1"/>
</dbReference>
<dbReference type="InterPro" id="IPR035439">
    <property type="entry name" value="UPF0145_dom_sf"/>
</dbReference>
<evidence type="ECO:0000313" key="2">
    <source>
        <dbReference type="EMBL" id="CUV10014.1"/>
    </source>
</evidence>
<reference evidence="2" key="1">
    <citation type="submission" date="2015-10" db="EMBL/GenBank/DDBJ databases">
        <authorList>
            <person name="Gilbert D.G."/>
        </authorList>
    </citation>
    <scope>NUCLEOTIDE SEQUENCE</scope>
</reference>